<sequence length="185" mass="21653">MGLQDPIKFSKQNSSSPLITRVSLDDPALLWDLYSFDASVPAATLAGELLMLQACETYDDYNIAVLILQKIPGVDGFRRVGVGHVLGPNFDLFFGEGAELKDIQCSPKSDNVNMPDDAFTEDEIWNQYWYELDMRLRNNRIPIDEFPAEERYDQYLHHHRYRIRREGVHREWGREKWVQRTLKLY</sequence>
<name>A0A6A6UXF5_9PLEO</name>
<reference evidence="1" key="1">
    <citation type="journal article" date="2020" name="Stud. Mycol.">
        <title>101 Dothideomycetes genomes: a test case for predicting lifestyles and emergence of pathogens.</title>
        <authorList>
            <person name="Haridas S."/>
            <person name="Albert R."/>
            <person name="Binder M."/>
            <person name="Bloem J."/>
            <person name="Labutti K."/>
            <person name="Salamov A."/>
            <person name="Andreopoulos B."/>
            <person name="Baker S."/>
            <person name="Barry K."/>
            <person name="Bills G."/>
            <person name="Bluhm B."/>
            <person name="Cannon C."/>
            <person name="Castanera R."/>
            <person name="Culley D."/>
            <person name="Daum C."/>
            <person name="Ezra D."/>
            <person name="Gonzalez J."/>
            <person name="Henrissat B."/>
            <person name="Kuo A."/>
            <person name="Liang C."/>
            <person name="Lipzen A."/>
            <person name="Lutzoni F."/>
            <person name="Magnuson J."/>
            <person name="Mondo S."/>
            <person name="Nolan M."/>
            <person name="Ohm R."/>
            <person name="Pangilinan J."/>
            <person name="Park H.-J."/>
            <person name="Ramirez L."/>
            <person name="Alfaro M."/>
            <person name="Sun H."/>
            <person name="Tritt A."/>
            <person name="Yoshinaga Y."/>
            <person name="Zwiers L.-H."/>
            <person name="Turgeon B."/>
            <person name="Goodwin S."/>
            <person name="Spatafora J."/>
            <person name="Crous P."/>
            <person name="Grigoriev I."/>
        </authorList>
    </citation>
    <scope>NUCLEOTIDE SEQUENCE</scope>
    <source>
        <strain evidence="1">CBS 119925</strain>
    </source>
</reference>
<organism evidence="1 2">
    <name type="scientific">Sporormia fimetaria CBS 119925</name>
    <dbReference type="NCBI Taxonomy" id="1340428"/>
    <lineage>
        <taxon>Eukaryota</taxon>
        <taxon>Fungi</taxon>
        <taxon>Dikarya</taxon>
        <taxon>Ascomycota</taxon>
        <taxon>Pezizomycotina</taxon>
        <taxon>Dothideomycetes</taxon>
        <taxon>Pleosporomycetidae</taxon>
        <taxon>Pleosporales</taxon>
        <taxon>Sporormiaceae</taxon>
        <taxon>Sporormia</taxon>
    </lineage>
</organism>
<evidence type="ECO:0000313" key="1">
    <source>
        <dbReference type="EMBL" id="KAF2742080.1"/>
    </source>
</evidence>
<protein>
    <submittedName>
        <fullName evidence="1">Uncharacterized protein</fullName>
    </submittedName>
</protein>
<gene>
    <name evidence="1" type="ORF">M011DRAFT_472573</name>
</gene>
<dbReference type="AlphaFoldDB" id="A0A6A6UXF5"/>
<keyword evidence="2" id="KW-1185">Reference proteome</keyword>
<proteinExistence type="predicted"/>
<dbReference type="Proteomes" id="UP000799440">
    <property type="component" value="Unassembled WGS sequence"/>
</dbReference>
<dbReference type="EMBL" id="MU006616">
    <property type="protein sequence ID" value="KAF2742080.1"/>
    <property type="molecule type" value="Genomic_DNA"/>
</dbReference>
<accession>A0A6A6UXF5</accession>
<evidence type="ECO:0000313" key="2">
    <source>
        <dbReference type="Proteomes" id="UP000799440"/>
    </source>
</evidence>